<keyword evidence="3" id="KW-1185">Reference proteome</keyword>
<feature type="transmembrane region" description="Helical" evidence="1">
    <location>
        <begin position="51"/>
        <end position="72"/>
    </location>
</feature>
<feature type="transmembrane region" description="Helical" evidence="1">
    <location>
        <begin position="192"/>
        <end position="209"/>
    </location>
</feature>
<sequence>MFIKTKEILEASESALLGFTSNRSVLKPVQRFVIYPLVYLRVGFGDFTKPMAIWSLASFILLLVLTLFSSSFEMPNEIFLVSFNVCIWVVLLLTMFSTPSSYAFYGATEASVNRIVEILDQNNVHKEVDVELLEENMEKVEKRIEARVDFYKWIIGSFWGLYILLVNFELRFVSLSGKPIGDDFLQSTFESFLYVILFTAFALLAMISYKRASKMLMANLHYACVEQRARQQPLNKSRQHDASEAVASA</sequence>
<reference evidence="2 3" key="1">
    <citation type="submission" date="2020-04" db="EMBL/GenBank/DDBJ databases">
        <title>The first description of lens atrophy caused by putative novel Shewanella sp. that is a new emerging pathogen for cultured rainbow trout?</title>
        <authorList>
            <person name="Saticioglu I.B."/>
            <person name="Duman M."/>
            <person name="Altun S."/>
        </authorList>
    </citation>
    <scope>NUCLEOTIDE SEQUENCE [LARGE SCALE GENOMIC DNA]</scope>
    <source>
        <strain evidence="2 3">S-1</strain>
    </source>
</reference>
<feature type="transmembrane region" description="Helical" evidence="1">
    <location>
        <begin position="78"/>
        <end position="96"/>
    </location>
</feature>
<dbReference type="Proteomes" id="UP000527352">
    <property type="component" value="Unassembled WGS sequence"/>
</dbReference>
<accession>A0ABX1KSZ4</accession>
<organism evidence="2 3">
    <name type="scientific">Shewanella oncorhynchi</name>
    <dbReference type="NCBI Taxonomy" id="2726434"/>
    <lineage>
        <taxon>Bacteria</taxon>
        <taxon>Pseudomonadati</taxon>
        <taxon>Pseudomonadota</taxon>
        <taxon>Gammaproteobacteria</taxon>
        <taxon>Alteromonadales</taxon>
        <taxon>Shewanellaceae</taxon>
        <taxon>Shewanella</taxon>
    </lineage>
</organism>
<feature type="transmembrane region" description="Helical" evidence="1">
    <location>
        <begin position="150"/>
        <end position="172"/>
    </location>
</feature>
<keyword evidence="1" id="KW-1133">Transmembrane helix</keyword>
<gene>
    <name evidence="2" type="ORF">HGO26_16635</name>
</gene>
<keyword evidence="1" id="KW-0472">Membrane</keyword>
<dbReference type="RefSeq" id="WP_168826597.1">
    <property type="nucleotide sequence ID" value="NZ_JABAEB010000011.1"/>
</dbReference>
<evidence type="ECO:0000313" key="3">
    <source>
        <dbReference type="Proteomes" id="UP000527352"/>
    </source>
</evidence>
<evidence type="ECO:0000256" key="1">
    <source>
        <dbReference type="SAM" id="Phobius"/>
    </source>
</evidence>
<protein>
    <submittedName>
        <fullName evidence="2">Uncharacterized protein</fullName>
    </submittedName>
</protein>
<evidence type="ECO:0000313" key="2">
    <source>
        <dbReference type="EMBL" id="NLQ24498.1"/>
    </source>
</evidence>
<comment type="caution">
    <text evidence="2">The sequence shown here is derived from an EMBL/GenBank/DDBJ whole genome shotgun (WGS) entry which is preliminary data.</text>
</comment>
<name>A0ABX1KSZ4_9GAMM</name>
<proteinExistence type="predicted"/>
<dbReference type="EMBL" id="JABAEB010000011">
    <property type="protein sequence ID" value="NLQ24498.1"/>
    <property type="molecule type" value="Genomic_DNA"/>
</dbReference>
<keyword evidence="1" id="KW-0812">Transmembrane</keyword>